<evidence type="ECO:0000313" key="2">
    <source>
        <dbReference type="EMBL" id="MXU83378.1"/>
    </source>
</evidence>
<sequence>MSKNGKHFNDTFFLSFFVLHFCFASARSTPAAAVFGIMLTERHSLARTCLIICYNWKAATRKSFQSCPHSQRAQA</sequence>
<name>A0A6B0TVM7_IXORI</name>
<accession>A0A6B0TVM7</accession>
<protein>
    <submittedName>
        <fullName evidence="2">Putative secreted protein</fullName>
    </submittedName>
</protein>
<feature type="signal peptide" evidence="1">
    <location>
        <begin position="1"/>
        <end position="28"/>
    </location>
</feature>
<proteinExistence type="predicted"/>
<keyword evidence="1" id="KW-0732">Signal</keyword>
<feature type="chain" id="PRO_5025381731" evidence="1">
    <location>
        <begin position="29"/>
        <end position="75"/>
    </location>
</feature>
<evidence type="ECO:0000256" key="1">
    <source>
        <dbReference type="SAM" id="SignalP"/>
    </source>
</evidence>
<dbReference type="AlphaFoldDB" id="A0A6B0TVM7"/>
<reference evidence="2" key="1">
    <citation type="submission" date="2019-12" db="EMBL/GenBank/DDBJ databases">
        <title>An insight into the sialome of adult female Ixodes ricinus ticks feeding for 6 days.</title>
        <authorList>
            <person name="Perner J."/>
            <person name="Ribeiro J.M.C."/>
        </authorList>
    </citation>
    <scope>NUCLEOTIDE SEQUENCE</scope>
    <source>
        <strain evidence="2">Semi-engorged</strain>
        <tissue evidence="2">Salivary glands</tissue>
    </source>
</reference>
<organism evidence="2">
    <name type="scientific">Ixodes ricinus</name>
    <name type="common">Common tick</name>
    <name type="synonym">Acarus ricinus</name>
    <dbReference type="NCBI Taxonomy" id="34613"/>
    <lineage>
        <taxon>Eukaryota</taxon>
        <taxon>Metazoa</taxon>
        <taxon>Ecdysozoa</taxon>
        <taxon>Arthropoda</taxon>
        <taxon>Chelicerata</taxon>
        <taxon>Arachnida</taxon>
        <taxon>Acari</taxon>
        <taxon>Parasitiformes</taxon>
        <taxon>Ixodida</taxon>
        <taxon>Ixodoidea</taxon>
        <taxon>Ixodidae</taxon>
        <taxon>Ixodinae</taxon>
        <taxon>Ixodes</taxon>
    </lineage>
</organism>
<dbReference type="EMBL" id="GIFC01001295">
    <property type="protein sequence ID" value="MXU83378.1"/>
    <property type="molecule type" value="Transcribed_RNA"/>
</dbReference>